<dbReference type="GO" id="GO:1990542">
    <property type="term" value="P:mitochondrial transmembrane transport"/>
    <property type="evidence" value="ECO:0007669"/>
    <property type="project" value="InterPro"/>
</dbReference>
<evidence type="ECO:0008006" key="15">
    <source>
        <dbReference type="Google" id="ProtNLM"/>
    </source>
</evidence>
<dbReference type="AlphaFoldDB" id="A0AAD9IWG0"/>
<keyword evidence="5" id="KW-0677">Repeat</keyword>
<comment type="similarity">
    <text evidence="2 11">Belongs to the mitochondrial carrier (TC 2.A.29) family.</text>
</comment>
<evidence type="ECO:0000313" key="13">
    <source>
        <dbReference type="EMBL" id="KAK2141555.1"/>
    </source>
</evidence>
<keyword evidence="9 10" id="KW-0472">Membrane</keyword>
<gene>
    <name evidence="13" type="ORF">LSH36_1082g00031</name>
</gene>
<evidence type="ECO:0000256" key="3">
    <source>
        <dbReference type="ARBA" id="ARBA00022448"/>
    </source>
</evidence>
<feature type="repeat" description="Solcar" evidence="10">
    <location>
        <begin position="194"/>
        <end position="278"/>
    </location>
</feature>
<evidence type="ECO:0000256" key="12">
    <source>
        <dbReference type="SAM" id="MobiDB-lite"/>
    </source>
</evidence>
<dbReference type="InterPro" id="IPR045315">
    <property type="entry name" value="Mtm1-like"/>
</dbReference>
<keyword evidence="8" id="KW-0496">Mitochondrion</keyword>
<keyword evidence="4 10" id="KW-0812">Transmembrane</keyword>
<accession>A0AAD9IWG0</accession>
<dbReference type="InterPro" id="IPR018108">
    <property type="entry name" value="MCP_transmembrane"/>
</dbReference>
<evidence type="ECO:0000256" key="11">
    <source>
        <dbReference type="RuleBase" id="RU000488"/>
    </source>
</evidence>
<keyword evidence="3 11" id="KW-0813">Transport</keyword>
<dbReference type="PROSITE" id="PS50920">
    <property type="entry name" value="SOLCAR"/>
    <property type="match status" value="3"/>
</dbReference>
<evidence type="ECO:0000256" key="10">
    <source>
        <dbReference type="PROSITE-ProRule" id="PRU00282"/>
    </source>
</evidence>
<proteinExistence type="inferred from homology"/>
<dbReference type="Proteomes" id="UP001208570">
    <property type="component" value="Unassembled WGS sequence"/>
</dbReference>
<comment type="caution">
    <text evidence="13">The sequence shown here is derived from an EMBL/GenBank/DDBJ whole genome shotgun (WGS) entry which is preliminary data.</text>
</comment>
<evidence type="ECO:0000256" key="1">
    <source>
        <dbReference type="ARBA" id="ARBA00004448"/>
    </source>
</evidence>
<keyword evidence="14" id="KW-1185">Reference proteome</keyword>
<dbReference type="PANTHER" id="PTHR45760:SF2">
    <property type="entry name" value="FI19922P1-RELATED"/>
    <property type="match status" value="1"/>
</dbReference>
<dbReference type="InterPro" id="IPR023395">
    <property type="entry name" value="MCP_dom_sf"/>
</dbReference>
<evidence type="ECO:0000313" key="14">
    <source>
        <dbReference type="Proteomes" id="UP001208570"/>
    </source>
</evidence>
<comment type="subcellular location">
    <subcellularLocation>
        <location evidence="1">Mitochondrion inner membrane</location>
        <topology evidence="1">Multi-pass membrane protein</topology>
    </subcellularLocation>
</comment>
<evidence type="ECO:0000256" key="5">
    <source>
        <dbReference type="ARBA" id="ARBA00022737"/>
    </source>
</evidence>
<feature type="region of interest" description="Disordered" evidence="12">
    <location>
        <begin position="1"/>
        <end position="21"/>
    </location>
</feature>
<dbReference type="GO" id="GO:0005743">
    <property type="term" value="C:mitochondrial inner membrane"/>
    <property type="evidence" value="ECO:0007669"/>
    <property type="project" value="UniProtKB-SubCell"/>
</dbReference>
<evidence type="ECO:0000256" key="7">
    <source>
        <dbReference type="ARBA" id="ARBA00022989"/>
    </source>
</evidence>
<protein>
    <recommendedName>
        <fullName evidence="15">Mitochondrial carrier protein</fullName>
    </recommendedName>
</protein>
<feature type="repeat" description="Solcar" evidence="10">
    <location>
        <begin position="288"/>
        <end position="380"/>
    </location>
</feature>
<feature type="compositionally biased region" description="Basic and acidic residues" evidence="12">
    <location>
        <begin position="7"/>
        <end position="19"/>
    </location>
</feature>
<evidence type="ECO:0000256" key="6">
    <source>
        <dbReference type="ARBA" id="ARBA00022792"/>
    </source>
</evidence>
<dbReference type="Pfam" id="PF00153">
    <property type="entry name" value="Mito_carr"/>
    <property type="match status" value="4"/>
</dbReference>
<dbReference type="PANTHER" id="PTHR45760">
    <property type="entry name" value="FI19922P1-RELATED"/>
    <property type="match status" value="1"/>
</dbReference>
<name>A0AAD9IWG0_9ANNE</name>
<dbReference type="EMBL" id="JAODUP010001082">
    <property type="protein sequence ID" value="KAK2141555.1"/>
    <property type="molecule type" value="Genomic_DNA"/>
</dbReference>
<organism evidence="13 14">
    <name type="scientific">Paralvinella palmiformis</name>
    <dbReference type="NCBI Taxonomy" id="53620"/>
    <lineage>
        <taxon>Eukaryota</taxon>
        <taxon>Metazoa</taxon>
        <taxon>Spiralia</taxon>
        <taxon>Lophotrochozoa</taxon>
        <taxon>Annelida</taxon>
        <taxon>Polychaeta</taxon>
        <taxon>Sedentaria</taxon>
        <taxon>Canalipalpata</taxon>
        <taxon>Terebellida</taxon>
        <taxon>Terebelliformia</taxon>
        <taxon>Alvinellidae</taxon>
        <taxon>Paralvinella</taxon>
    </lineage>
</organism>
<reference evidence="13" key="1">
    <citation type="journal article" date="2023" name="Mol. Biol. Evol.">
        <title>Third-Generation Sequencing Reveals the Adaptive Role of the Epigenome in Three Deep-Sea Polychaetes.</title>
        <authorList>
            <person name="Perez M."/>
            <person name="Aroh O."/>
            <person name="Sun Y."/>
            <person name="Lan Y."/>
            <person name="Juniper S.K."/>
            <person name="Young C.R."/>
            <person name="Angers B."/>
            <person name="Qian P.Y."/>
        </authorList>
    </citation>
    <scope>NUCLEOTIDE SEQUENCE</scope>
    <source>
        <strain evidence="13">P08H-3</strain>
    </source>
</reference>
<dbReference type="SUPFAM" id="SSF103506">
    <property type="entry name" value="Mitochondrial carrier"/>
    <property type="match status" value="1"/>
</dbReference>
<sequence>MFVAESSEMKTDYARNDAKPKKHGPIEITPVQQMFSSCFGAVITSFIVTPLDVVKIRLQAQQQPLKQGKCFIYHNGLMDCLCLCSRCNSGSPMQATVKTDPWYYRPSKFSGTLSCELHSYKTAATEDGYIYLERTLHLNGTMDAFAKIAKSEGITSLWSGLPPTLIMSIPATVFYFTAYEHLKHYMGYCEDNPATQYVPMLAGSAARVGTVYLVSPLELIRTKMQSQQLSYRDLGRAVCSSVKHGGILSLWRGVGPTLLRDVPFSSIYWFSYEYVKLAQLRHQGNEEVTFLQSFIAGATAGTIAAFVTLPFDVVKTQRQIELGQTEVVKNKKFISTYRLISELYKSKGVPALFTGLVPRVSKVAPACAIMISSYEYFKAFFKRHNAAKAQLAVKDWS</sequence>
<evidence type="ECO:0000256" key="8">
    <source>
        <dbReference type="ARBA" id="ARBA00023128"/>
    </source>
</evidence>
<keyword evidence="7" id="KW-1133">Transmembrane helix</keyword>
<keyword evidence="6" id="KW-0999">Mitochondrion inner membrane</keyword>
<evidence type="ECO:0000256" key="2">
    <source>
        <dbReference type="ARBA" id="ARBA00006375"/>
    </source>
</evidence>
<evidence type="ECO:0000256" key="4">
    <source>
        <dbReference type="ARBA" id="ARBA00022692"/>
    </source>
</evidence>
<dbReference type="Gene3D" id="1.50.40.10">
    <property type="entry name" value="Mitochondrial carrier domain"/>
    <property type="match status" value="2"/>
</dbReference>
<feature type="repeat" description="Solcar" evidence="10">
    <location>
        <begin position="28"/>
        <end position="185"/>
    </location>
</feature>
<evidence type="ECO:0000256" key="9">
    <source>
        <dbReference type="ARBA" id="ARBA00023136"/>
    </source>
</evidence>